<keyword evidence="2" id="KW-1185">Reference proteome</keyword>
<evidence type="ECO:0000313" key="2">
    <source>
        <dbReference type="Proteomes" id="UP001732700"/>
    </source>
</evidence>
<evidence type="ECO:0000313" key="1">
    <source>
        <dbReference type="EnsemblPlants" id="AVESA.00010b.r2.2DG0369960.1.CDS"/>
    </source>
</evidence>
<name>A0ACD5V3Q7_AVESA</name>
<dbReference type="EnsemblPlants" id="AVESA.00010b.r2.2DG0369960.1">
    <property type="protein sequence ID" value="AVESA.00010b.r2.2DG0369960.1.CDS"/>
    <property type="gene ID" value="AVESA.00010b.r2.2DG0369960"/>
</dbReference>
<reference evidence="1" key="1">
    <citation type="submission" date="2021-05" db="EMBL/GenBank/DDBJ databases">
        <authorList>
            <person name="Scholz U."/>
            <person name="Mascher M."/>
            <person name="Fiebig A."/>
        </authorList>
    </citation>
    <scope>NUCLEOTIDE SEQUENCE [LARGE SCALE GENOMIC DNA]</scope>
</reference>
<organism evidence="1 2">
    <name type="scientific">Avena sativa</name>
    <name type="common">Oat</name>
    <dbReference type="NCBI Taxonomy" id="4498"/>
    <lineage>
        <taxon>Eukaryota</taxon>
        <taxon>Viridiplantae</taxon>
        <taxon>Streptophyta</taxon>
        <taxon>Embryophyta</taxon>
        <taxon>Tracheophyta</taxon>
        <taxon>Spermatophyta</taxon>
        <taxon>Magnoliopsida</taxon>
        <taxon>Liliopsida</taxon>
        <taxon>Poales</taxon>
        <taxon>Poaceae</taxon>
        <taxon>BOP clade</taxon>
        <taxon>Pooideae</taxon>
        <taxon>Poodae</taxon>
        <taxon>Poeae</taxon>
        <taxon>Poeae Chloroplast Group 1 (Aveneae type)</taxon>
        <taxon>Aveninae</taxon>
        <taxon>Avena</taxon>
    </lineage>
</organism>
<sequence length="980" mass="111244">MGETSKDTSVEKLVESMQRMMAQLLEQAQTKTLSESHGLEKFLKEDEKKPVEVTQEQWDQSQKRVMVWLLSSMDKAVREQVEGFHTAAEVWTSIEKQFSGKSNKMQVTRIIRELRHIKQEQKTVTEYAGEIKKLFRDLEYFRPFKAHDPKDVPLLREWFEPILVQAFLEGLNEEFNLRSQLILALPDWPTLDQTVASILEEETRLSNQIVVPSVNVDTKAALSSLTQVQPNVGMRYDQANTTRSNYKKKTTSICDNCKRPGHIRRNCFELIGYPPGWQKRPQNRPSSENNNERRFNHSHLTSATSGTQLAPRPSSENNTEMRFNCNHLTAATGETQVTAGIQALEEFKAKMMTATSENPEMASSSSGAQGTNYSLNSWIIDSGATNHMTGSSKNFINYMPCSGKDRVRIADGSTAPIMGSGNISCTPSLSLSPVLHVPNFPVNLLSISSITKTLKCRACFEPNFCLFQELESGKILGTGTEHEGLYYLDSSSIPRALNTKCGLSTDELLLLHYRLGHISFQSMSRLYPSLFNACCKGKLVCEVCELAKHTRSNYPSIGERSKTPFEVVHSDVWGPSAVTSFRGERWYVIFIDGFSRCTWLYLLKHKSEVLSAFKDFYNMVHNQYNVNVKVLRSDNGTEYINKEFDNFLSSNGIMRQTTCVNTAEQNGVAERKNRHLLEVARSLMFSMHVPKFLWGEAVKTAAYLINRMPSRILNYKTPLEMLTGTNHFIVPPKIFGCTCFVHDHRNSVGKLDPRAIKCIFVGYSPTQKGYRCWSPTEKKFFVTMDVTFHEKEPFYPLKDASNGTNSKGESSNNIYGSGSPVLVPMMDRVPLDHGTEWEQRHDAEMNIHEVFDDTPSQQIITDHETIPVGSRVSSDEPTHEETVDGSSHVPQNEEDHSENRVPTDWREAMMDPKWKAAMFEEMEALEKNNTWELVEQPKGDDGAGIEVLKQQLKREFEVKDLGHLRYFLGIEVSRSSKVHA</sequence>
<proteinExistence type="predicted"/>
<dbReference type="Proteomes" id="UP001732700">
    <property type="component" value="Chromosome 2D"/>
</dbReference>
<reference evidence="1" key="2">
    <citation type="submission" date="2025-09" db="UniProtKB">
        <authorList>
            <consortium name="EnsemblPlants"/>
        </authorList>
    </citation>
    <scope>IDENTIFICATION</scope>
</reference>
<protein>
    <submittedName>
        <fullName evidence="1">Uncharacterized protein</fullName>
    </submittedName>
</protein>
<accession>A0ACD5V3Q7</accession>